<dbReference type="Proteomes" id="UP000008209">
    <property type="component" value="Chromosome"/>
</dbReference>
<evidence type="ECO:0000313" key="2">
    <source>
        <dbReference type="EMBL" id="ADV56320.1"/>
    </source>
</evidence>
<dbReference type="OrthoDB" id="2043985at2"/>
<proteinExistence type="predicted"/>
<accession>E6XHP5</accession>
<dbReference type="EMBL" id="CP002457">
    <property type="protein sequence ID" value="ADV56320.1"/>
    <property type="molecule type" value="Genomic_DNA"/>
</dbReference>
<dbReference type="PATRIC" id="fig|399804.5.peg.3831"/>
<reference evidence="2 3" key="1">
    <citation type="submission" date="2011-01" db="EMBL/GenBank/DDBJ databases">
        <title>Complete sequence of Shewanella putrefaciens 200.</title>
        <authorList>
            <consortium name="US DOE Joint Genome Institute"/>
            <person name="Lucas S."/>
            <person name="Copeland A."/>
            <person name="Lapidus A."/>
            <person name="Cheng J.-F."/>
            <person name="Bruce D."/>
            <person name="Goodwin L."/>
            <person name="Pitluck S."/>
            <person name="Munk A.C."/>
            <person name="Detter J.C."/>
            <person name="Han C."/>
            <person name="Tapia R."/>
            <person name="Land M."/>
            <person name="Hauser L."/>
            <person name="Chang Y.-J."/>
            <person name="Jeffries C."/>
            <person name="Kyrpides N."/>
            <person name="Ivanova N."/>
            <person name="Mikhailova N."/>
            <person name="Kolker E."/>
            <person name="Lawrence C."/>
            <person name="McCue L.A."/>
            <person name="DiChristina T."/>
            <person name="Nealson K."/>
            <person name="Fredrickson J.K."/>
            <person name="Woyke T."/>
        </authorList>
    </citation>
    <scope>NUCLEOTIDE SEQUENCE [LARGE SCALE GENOMIC DNA]</scope>
    <source>
        <strain evidence="2 3">200</strain>
    </source>
</reference>
<evidence type="ECO:0000313" key="1">
    <source>
        <dbReference type="EMBL" id="ADV56080.1"/>
    </source>
</evidence>
<sequence>MPRLNAIDIAVAALSVKANLALQASASETVGTVACSLALESGDTSVQLLPDGLFKATDGRPFDVPSGQWLMNDAAWQSIQAAAKAKVNDFHFDYEHQTLNTEKNGQPAPAAGWFKGAALRYVPGQGLFADPVEWTPKASAHIAAKEYRYISAVFSYSKTTGQVIELLHVALTNQPALDGMRAIAALKSSYSGNPTNGDNTMNEELLRLLAALGISVEGVNLEDAAAVKALIDKAITAHKEQTEKATSAATEVAALKAKPTGIDPSQFVPVAAFNELQVQVAALSKQAGTDAVAELLEKEKAKIYGKSDREWLETVGKEKGVAALKTMLNERVAIAALTTTQTTTTTTDLDKDKGLAALTAEDKEVADLLGISHKDFAASKQG</sequence>
<name>E6XHP5_SHEP2</name>
<organism evidence="2 3">
    <name type="scientific">Shewanella putrefaciens (strain 200)</name>
    <dbReference type="NCBI Taxonomy" id="399804"/>
    <lineage>
        <taxon>Bacteria</taxon>
        <taxon>Pseudomonadati</taxon>
        <taxon>Pseudomonadota</taxon>
        <taxon>Gammaproteobacteria</taxon>
        <taxon>Alteromonadales</taxon>
        <taxon>Shewanellaceae</taxon>
        <taxon>Shewanella</taxon>
    </lineage>
</organism>
<dbReference type="InterPro" id="IPR012106">
    <property type="entry name" value="Phage_Mu_Gp1"/>
</dbReference>
<dbReference type="KEGG" id="shp:Sput200_3961"/>
<dbReference type="PIRSF" id="PIRSF016624">
    <property type="entry name" value="Mu_prophg_I"/>
    <property type="match status" value="1"/>
</dbReference>
<gene>
    <name evidence="1" type="ordered locus">Sput200_3701</name>
    <name evidence="2" type="ordered locus">Sput200_3961</name>
</gene>
<dbReference type="Pfam" id="PF10123">
    <property type="entry name" value="Mu-like_Pro"/>
    <property type="match status" value="1"/>
</dbReference>
<evidence type="ECO:0000313" key="3">
    <source>
        <dbReference type="Proteomes" id="UP000008209"/>
    </source>
</evidence>
<protein>
    <submittedName>
        <fullName evidence="2">Mu-like prophage I protein</fullName>
    </submittedName>
</protein>
<dbReference type="HOGENOM" id="CLU_062795_1_0_6"/>
<dbReference type="EMBL" id="CP002457">
    <property type="protein sequence ID" value="ADV56080.1"/>
    <property type="molecule type" value="Genomic_DNA"/>
</dbReference>
<dbReference type="KEGG" id="shp:Sput200_3701"/>
<dbReference type="AlphaFoldDB" id="E6XHP5"/>